<proteinExistence type="predicted"/>
<dbReference type="GeneID" id="63773762"/>
<dbReference type="OrthoDB" id="5395975at2759"/>
<feature type="region of interest" description="Disordered" evidence="1">
    <location>
        <begin position="98"/>
        <end position="121"/>
    </location>
</feature>
<feature type="compositionally biased region" description="Polar residues" evidence="1">
    <location>
        <begin position="45"/>
        <end position="56"/>
    </location>
</feature>
<dbReference type="Proteomes" id="UP000193689">
    <property type="component" value="Unassembled WGS sequence"/>
</dbReference>
<evidence type="ECO:0000313" key="4">
    <source>
        <dbReference type="Proteomes" id="UP000193689"/>
    </source>
</evidence>
<feature type="region of interest" description="Disordered" evidence="1">
    <location>
        <begin position="40"/>
        <end position="59"/>
    </location>
</feature>
<evidence type="ECO:0000313" key="3">
    <source>
        <dbReference type="EMBL" id="ORY66370.1"/>
    </source>
</evidence>
<feature type="transmembrane region" description="Helical" evidence="2">
    <location>
        <begin position="401"/>
        <end position="420"/>
    </location>
</feature>
<organism evidence="3 4">
    <name type="scientific">Pseudomassariella vexata</name>
    <dbReference type="NCBI Taxonomy" id="1141098"/>
    <lineage>
        <taxon>Eukaryota</taxon>
        <taxon>Fungi</taxon>
        <taxon>Dikarya</taxon>
        <taxon>Ascomycota</taxon>
        <taxon>Pezizomycotina</taxon>
        <taxon>Sordariomycetes</taxon>
        <taxon>Xylariomycetidae</taxon>
        <taxon>Amphisphaeriales</taxon>
        <taxon>Pseudomassariaceae</taxon>
        <taxon>Pseudomassariella</taxon>
    </lineage>
</organism>
<feature type="compositionally biased region" description="Low complexity" evidence="1">
    <location>
        <begin position="103"/>
        <end position="120"/>
    </location>
</feature>
<dbReference type="AlphaFoldDB" id="A0A1Y2E485"/>
<gene>
    <name evidence="3" type="ORF">BCR38DRAFT_389986</name>
</gene>
<comment type="caution">
    <text evidence="3">The sequence shown here is derived from an EMBL/GenBank/DDBJ whole genome shotgun (WGS) entry which is preliminary data.</text>
</comment>
<dbReference type="STRING" id="1141098.A0A1Y2E485"/>
<keyword evidence="4" id="KW-1185">Reference proteome</keyword>
<evidence type="ECO:0000256" key="1">
    <source>
        <dbReference type="SAM" id="MobiDB-lite"/>
    </source>
</evidence>
<keyword evidence="2" id="KW-0472">Membrane</keyword>
<protein>
    <submittedName>
        <fullName evidence="3">Uncharacterized protein</fullName>
    </submittedName>
</protein>
<dbReference type="EMBL" id="MCFJ01000005">
    <property type="protein sequence ID" value="ORY66370.1"/>
    <property type="molecule type" value="Genomic_DNA"/>
</dbReference>
<sequence>MAEAKDVEILVHIAAPGRTSDDVRYRSYATAYVEFEAATKVRLTSPPSQNGKSVAAQQSSSLSQFLPSLRSPEASFRSVQDNAKSPCLPQKSYYTTISDPSASQVQESQSPWQSPPSVVQDSCPQIQANTAIYSSPTRILEHYLQGFDHSSQSHHSVSHETGKASASSFSSGEQDAPPTAIVPHIPEPTVIPCTPNLKQRVVAAAPAQNGYSKVCRQAIAQAGASDEDEVIDETFLGSTPEAAPVPRADFEPSLAKRLKATVLEQNSRGLLRTSGDIGPNANGGSLQSTPSVEFLPEHGYNYEDLEVHSPDPPISVAQLQPPDLITSYLDKLAHSLEIPKRFRPEKQKRDLRPMERGYWLVDCKSWDAQLKREGWAFLVNYVATGKAGWTVWCKRDSGFHWVRIYCFAVIVPHVFLLLYLASGRKILYTGCSWIDGEGDTVITMGAKEHHSVA</sequence>
<reference evidence="3 4" key="1">
    <citation type="submission" date="2016-07" db="EMBL/GenBank/DDBJ databases">
        <title>Pervasive Adenine N6-methylation of Active Genes in Fungi.</title>
        <authorList>
            <consortium name="DOE Joint Genome Institute"/>
            <person name="Mondo S.J."/>
            <person name="Dannebaum R.O."/>
            <person name="Kuo R.C."/>
            <person name="Labutti K."/>
            <person name="Haridas S."/>
            <person name="Kuo A."/>
            <person name="Salamov A."/>
            <person name="Ahrendt S.R."/>
            <person name="Lipzen A."/>
            <person name="Sullivan W."/>
            <person name="Andreopoulos W.B."/>
            <person name="Clum A."/>
            <person name="Lindquist E."/>
            <person name="Daum C."/>
            <person name="Ramamoorthy G.K."/>
            <person name="Gryganskyi A."/>
            <person name="Culley D."/>
            <person name="Magnuson J.K."/>
            <person name="James T.Y."/>
            <person name="O'Malley M.A."/>
            <person name="Stajich J.E."/>
            <person name="Spatafora J.W."/>
            <person name="Visel A."/>
            <person name="Grigoriev I.V."/>
        </authorList>
    </citation>
    <scope>NUCLEOTIDE SEQUENCE [LARGE SCALE GENOMIC DNA]</scope>
    <source>
        <strain evidence="3 4">CBS 129021</strain>
    </source>
</reference>
<feature type="region of interest" description="Disordered" evidence="1">
    <location>
        <begin position="150"/>
        <end position="177"/>
    </location>
</feature>
<dbReference type="InParanoid" id="A0A1Y2E485"/>
<keyword evidence="2" id="KW-0812">Transmembrane</keyword>
<evidence type="ECO:0000256" key="2">
    <source>
        <dbReference type="SAM" id="Phobius"/>
    </source>
</evidence>
<keyword evidence="2" id="KW-1133">Transmembrane helix</keyword>
<name>A0A1Y2E485_9PEZI</name>
<feature type="compositionally biased region" description="Polar residues" evidence="1">
    <location>
        <begin position="164"/>
        <end position="173"/>
    </location>
</feature>
<dbReference type="RefSeq" id="XP_040717334.1">
    <property type="nucleotide sequence ID" value="XM_040857550.1"/>
</dbReference>
<accession>A0A1Y2E485</accession>